<comment type="similarity">
    <text evidence="13">In the N-terminal section; belongs to the FAD-binding oxidoreductase/transferase type 4 family.</text>
</comment>
<evidence type="ECO:0000256" key="10">
    <source>
        <dbReference type="ARBA" id="ARBA00023014"/>
    </source>
</evidence>
<evidence type="ECO:0000256" key="4">
    <source>
        <dbReference type="ARBA" id="ARBA00022485"/>
    </source>
</evidence>
<dbReference type="GO" id="GO:0004458">
    <property type="term" value="F:D-lactate dehydrogenase (cytochrome) activity"/>
    <property type="evidence" value="ECO:0007669"/>
    <property type="project" value="TreeGrafter"/>
</dbReference>
<dbReference type="GO" id="GO:0051539">
    <property type="term" value="F:4 iron, 4 sulfur cluster binding"/>
    <property type="evidence" value="ECO:0007669"/>
    <property type="project" value="UniProtKB-KW"/>
</dbReference>
<evidence type="ECO:0000259" key="16">
    <source>
        <dbReference type="PROSITE" id="PS51387"/>
    </source>
</evidence>
<dbReference type="Gene3D" id="1.10.45.10">
    <property type="entry name" value="Vanillyl-alcohol Oxidase, Chain A, domain 4"/>
    <property type="match status" value="1"/>
</dbReference>
<evidence type="ECO:0000256" key="6">
    <source>
        <dbReference type="ARBA" id="ARBA00022723"/>
    </source>
</evidence>
<evidence type="ECO:0000256" key="14">
    <source>
        <dbReference type="ARBA" id="ARBA00067680"/>
    </source>
</evidence>
<dbReference type="Gene3D" id="3.30.465.10">
    <property type="match status" value="1"/>
</dbReference>
<dbReference type="GO" id="GO:1903457">
    <property type="term" value="P:lactate catabolic process"/>
    <property type="evidence" value="ECO:0007669"/>
    <property type="project" value="TreeGrafter"/>
</dbReference>
<comment type="caution">
    <text evidence="17">The sequence shown here is derived from an EMBL/GenBank/DDBJ whole genome shotgun (WGS) entry which is preliminary data.</text>
</comment>
<keyword evidence="4" id="KW-0004">4Fe-4S</keyword>
<dbReference type="Pfam" id="PF01565">
    <property type="entry name" value="FAD_binding_4"/>
    <property type="match status" value="1"/>
</dbReference>
<accession>A0A7H4P245</accession>
<dbReference type="PANTHER" id="PTHR11748">
    <property type="entry name" value="D-LACTATE DEHYDROGENASE"/>
    <property type="match status" value="1"/>
</dbReference>
<dbReference type="EMBL" id="UGMX01000002">
    <property type="protein sequence ID" value="STW06510.1"/>
    <property type="molecule type" value="Genomic_DNA"/>
</dbReference>
<dbReference type="SUPFAM" id="SSF55103">
    <property type="entry name" value="FAD-linked oxidases, C-terminal domain"/>
    <property type="match status" value="1"/>
</dbReference>
<keyword evidence="9" id="KW-0408">Iron</keyword>
<organism evidence="17 18">
    <name type="scientific">Klebsiella grimontii</name>
    <dbReference type="NCBI Taxonomy" id="2058152"/>
    <lineage>
        <taxon>Bacteria</taxon>
        <taxon>Pseudomonadati</taxon>
        <taxon>Pseudomonadota</taxon>
        <taxon>Gammaproteobacteria</taxon>
        <taxon>Enterobacterales</taxon>
        <taxon>Enterobacteriaceae</taxon>
        <taxon>Klebsiella/Raoultella group</taxon>
        <taxon>Klebsiella</taxon>
    </lineage>
</organism>
<keyword evidence="6" id="KW-0479">Metal-binding</keyword>
<evidence type="ECO:0000313" key="17">
    <source>
        <dbReference type="EMBL" id="STW06510.1"/>
    </source>
</evidence>
<keyword evidence="7" id="KW-0274">FAD</keyword>
<dbReference type="Gene3D" id="3.30.70.2740">
    <property type="match status" value="1"/>
</dbReference>
<evidence type="ECO:0000256" key="2">
    <source>
        <dbReference type="ARBA" id="ARBA00001974"/>
    </source>
</evidence>
<dbReference type="InterPro" id="IPR016169">
    <property type="entry name" value="FAD-bd_PCMH_sub2"/>
</dbReference>
<evidence type="ECO:0000256" key="8">
    <source>
        <dbReference type="ARBA" id="ARBA00023002"/>
    </source>
</evidence>
<reference evidence="17 18" key="1">
    <citation type="submission" date="2018-06" db="EMBL/GenBank/DDBJ databases">
        <authorList>
            <consortium name="Pathogen Informatics"/>
            <person name="Doyle S."/>
        </authorList>
    </citation>
    <scope>NUCLEOTIDE SEQUENCE [LARGE SCALE GENOMIC DNA]</scope>
    <source>
        <strain evidence="17 18">NCTC9149</strain>
    </source>
</reference>
<dbReference type="SUPFAM" id="SSF46548">
    <property type="entry name" value="alpha-helical ferredoxin"/>
    <property type="match status" value="1"/>
</dbReference>
<dbReference type="PROSITE" id="PS51387">
    <property type="entry name" value="FAD_PCMH"/>
    <property type="match status" value="1"/>
</dbReference>
<evidence type="ECO:0000313" key="18">
    <source>
        <dbReference type="Proteomes" id="UP000254571"/>
    </source>
</evidence>
<dbReference type="InterPro" id="IPR016171">
    <property type="entry name" value="Vanillyl_alc_oxidase_C-sub2"/>
</dbReference>
<evidence type="ECO:0000256" key="1">
    <source>
        <dbReference type="ARBA" id="ARBA00001966"/>
    </source>
</evidence>
<dbReference type="AlphaFoldDB" id="A0A7H4P245"/>
<evidence type="ECO:0000256" key="5">
    <source>
        <dbReference type="ARBA" id="ARBA00022630"/>
    </source>
</evidence>
<name>A0A7H4P245_9ENTR</name>
<keyword evidence="8" id="KW-0560">Oxidoreductase</keyword>
<comment type="cofactor">
    <cofactor evidence="2">
        <name>FAD</name>
        <dbReference type="ChEBI" id="CHEBI:57692"/>
    </cofactor>
</comment>
<feature type="domain" description="4Fe-4S ferredoxin-type" evidence="15">
    <location>
        <begin position="662"/>
        <end position="695"/>
    </location>
</feature>
<feature type="domain" description="FAD-binding PCMH-type" evidence="16">
    <location>
        <begin position="48"/>
        <end position="281"/>
    </location>
</feature>
<evidence type="ECO:0000256" key="9">
    <source>
        <dbReference type="ARBA" id="ARBA00023004"/>
    </source>
</evidence>
<comment type="cofactor">
    <cofactor evidence="1">
        <name>[4Fe-4S] cluster</name>
        <dbReference type="ChEBI" id="CHEBI:49883"/>
    </cofactor>
</comment>
<dbReference type="PROSITE" id="PS00198">
    <property type="entry name" value="4FE4S_FER_1"/>
    <property type="match status" value="1"/>
</dbReference>
<dbReference type="GO" id="GO:0046872">
    <property type="term" value="F:metal ion binding"/>
    <property type="evidence" value="ECO:0007669"/>
    <property type="project" value="UniProtKB-KW"/>
</dbReference>
<gene>
    <name evidence="17" type="ORF">NCTC9149_02931</name>
</gene>
<dbReference type="SUPFAM" id="SSF56176">
    <property type="entry name" value="FAD-binding/transporter-associated domain-like"/>
    <property type="match status" value="1"/>
</dbReference>
<comment type="subunit">
    <text evidence="3">Homotetramer.</text>
</comment>
<keyword evidence="10" id="KW-0411">Iron-sulfur</keyword>
<dbReference type="FunFam" id="3.30.465.10:FF:000024">
    <property type="entry name" value="Oxidoreductase, FAD-binding protein"/>
    <property type="match status" value="1"/>
</dbReference>
<evidence type="ECO:0000256" key="7">
    <source>
        <dbReference type="ARBA" id="ARBA00022827"/>
    </source>
</evidence>
<evidence type="ECO:0000256" key="12">
    <source>
        <dbReference type="ARBA" id="ARBA00051291"/>
    </source>
</evidence>
<evidence type="ECO:0000259" key="15">
    <source>
        <dbReference type="PROSITE" id="PS51379"/>
    </source>
</evidence>
<dbReference type="InterPro" id="IPR006094">
    <property type="entry name" value="Oxid_FAD_bind_N"/>
</dbReference>
<dbReference type="PROSITE" id="PS51379">
    <property type="entry name" value="4FE4S_FER_2"/>
    <property type="match status" value="1"/>
</dbReference>
<protein>
    <recommendedName>
        <fullName evidence="14">D-2-hydroxyglutarate dehydrogenase</fullName>
        <ecNumber evidence="11">1.1.99.39</ecNumber>
    </recommendedName>
</protein>
<dbReference type="GO" id="GO:0071949">
    <property type="term" value="F:FAD binding"/>
    <property type="evidence" value="ECO:0007669"/>
    <property type="project" value="InterPro"/>
</dbReference>
<dbReference type="InterPro" id="IPR004113">
    <property type="entry name" value="FAD-bd_oxidored_4_C"/>
</dbReference>
<keyword evidence="5" id="KW-0285">Flavoprotein</keyword>
<evidence type="ECO:0000256" key="13">
    <source>
        <dbReference type="ARBA" id="ARBA00060924"/>
    </source>
</evidence>
<dbReference type="InterPro" id="IPR017896">
    <property type="entry name" value="4Fe4S_Fe-S-bd"/>
</dbReference>
<dbReference type="EC" id="1.1.99.39" evidence="11"/>
<evidence type="ECO:0000256" key="3">
    <source>
        <dbReference type="ARBA" id="ARBA00011881"/>
    </source>
</evidence>
<dbReference type="InterPro" id="IPR017900">
    <property type="entry name" value="4Fe4S_Fe_S_CS"/>
</dbReference>
<dbReference type="InterPro" id="IPR016164">
    <property type="entry name" value="FAD-linked_Oxase-like_C"/>
</dbReference>
<dbReference type="Pfam" id="PF02913">
    <property type="entry name" value="FAD-oxidase_C"/>
    <property type="match status" value="1"/>
</dbReference>
<dbReference type="FunFam" id="3.30.70.2740:FF:000003">
    <property type="entry name" value="Oxidoreductase, FAD-binding, putative"/>
    <property type="match status" value="1"/>
</dbReference>
<sequence length="812" mass="90143">MIPQISQAPGVVQLVLNFLQVLEQQGFTGDTATSYADRLTMATDNSVYQLLPDAIIFPRSTADVALLARLAAEERFKSLIFTPRGGGTGTNGQALNAGIIVDMSRYMNRIIEINPEEGWVRVEAGVIKDQLNQFLKPYGYFFAPELSTSNRATLGGMINTDASGQGSLVYGKTSDHVLGVRSVLIGGDILDTQPIPVALAETLSAQQSAIGRIYRTVYQRCKAQRQLVIDKFPKLNRFLTGYDLRHVFNDEMSEFDLTRILTGSEGTLAFITEARLDITRLPKVRRLVNVKYDSFNSALRNAPFMVEARALSVETVDSKVLNLAREDIVWHSVSELITDVADKEMLGLNIVEFAGDDVELIDSQVTALCQRLDELISRNEAGVIGWQVCHDLDGVERIYAMRKKAVGLLGNAKGAAKPIPFAEDTCVPPEHLADYIAEFRALLDGHGLSYGMFGHVDAGVLHVRPALDMCDPQQEMLMKRISDDVVALTAKYGGLLWGEHGKGFRAEYSPAFFGEALFGELRKIKAAFDPDNRLNPGKICPPEGVDAPMMKVDAVKRGTFDRQIPIAVRSSWRGAMECNGNGLCFNFDAKSPMCPSMKVSNHRIHSPKGRATLVREWLRLLADRGIDPNQLEKDLPEKRASLRTLVERTRNSWHARKGEYDFSHEVKEAMSGCLACKACSTQCPIKIDVPEFRSRFLQLYHSRYLRPVRDHLVATVESYAPLMAHAPKTFNFFINQPWMRKLSEKHIGMVDLPLLSVPSLKQQMVGHRFGEYHAGAVGRTERRAESENGAGSSGSVYQLLRCAGGRRFCSPG</sequence>
<dbReference type="PANTHER" id="PTHR11748:SF119">
    <property type="entry name" value="D-2-HYDROXYGLUTARATE DEHYDROGENASE"/>
    <property type="match status" value="1"/>
</dbReference>
<dbReference type="GO" id="GO:0008720">
    <property type="term" value="F:D-lactate dehydrogenase (NAD+) activity"/>
    <property type="evidence" value="ECO:0007669"/>
    <property type="project" value="TreeGrafter"/>
</dbReference>
<dbReference type="InterPro" id="IPR016166">
    <property type="entry name" value="FAD-bd_PCMH"/>
</dbReference>
<evidence type="ECO:0000256" key="11">
    <source>
        <dbReference type="ARBA" id="ARBA00039003"/>
    </source>
</evidence>
<dbReference type="Proteomes" id="UP000254571">
    <property type="component" value="Unassembled WGS sequence"/>
</dbReference>
<proteinExistence type="inferred from homology"/>
<dbReference type="InterPro" id="IPR036318">
    <property type="entry name" value="FAD-bd_PCMH-like_sf"/>
</dbReference>
<dbReference type="GO" id="GO:0051990">
    <property type="term" value="F:(R)-2-hydroxyglutarate dehydrogenase activity"/>
    <property type="evidence" value="ECO:0007669"/>
    <property type="project" value="UniProtKB-EC"/>
</dbReference>
<comment type="catalytic activity">
    <reaction evidence="12">
        <text>(R)-2-hydroxyglutarate + A = 2-oxoglutarate + AH2</text>
        <dbReference type="Rhea" id="RHEA:38295"/>
        <dbReference type="ChEBI" id="CHEBI:13193"/>
        <dbReference type="ChEBI" id="CHEBI:15801"/>
        <dbReference type="ChEBI" id="CHEBI:16810"/>
        <dbReference type="ChEBI" id="CHEBI:17499"/>
        <dbReference type="EC" id="1.1.99.39"/>
    </reaction>
    <physiologicalReaction direction="left-to-right" evidence="12">
        <dbReference type="Rhea" id="RHEA:38296"/>
    </physiologicalReaction>
</comment>